<evidence type="ECO:0000256" key="7">
    <source>
        <dbReference type="ARBA" id="ARBA00022927"/>
    </source>
</evidence>
<feature type="non-terminal residue" evidence="13">
    <location>
        <position position="93"/>
    </location>
</feature>
<dbReference type="AlphaFoldDB" id="A0A9W8CV55"/>
<sequence>MLVTGTRIVGRAFGDAYKQAAVNSAAARAAAGNLNAVADGDSMTKSSGITVDESQKILNLAEINDKEELTNKFEHLFEANDPKKGGSFYIQSK</sequence>
<evidence type="ECO:0000256" key="1">
    <source>
        <dbReference type="ARBA" id="ARBA00004637"/>
    </source>
</evidence>
<dbReference type="EMBL" id="JANBOI010001131">
    <property type="protein sequence ID" value="KAJ1727348.1"/>
    <property type="molecule type" value="Genomic_DNA"/>
</dbReference>
<evidence type="ECO:0000256" key="6">
    <source>
        <dbReference type="ARBA" id="ARBA00022792"/>
    </source>
</evidence>
<organism evidence="13 14">
    <name type="scientific">Coemansia biformis</name>
    <dbReference type="NCBI Taxonomy" id="1286918"/>
    <lineage>
        <taxon>Eukaryota</taxon>
        <taxon>Fungi</taxon>
        <taxon>Fungi incertae sedis</taxon>
        <taxon>Zoopagomycota</taxon>
        <taxon>Kickxellomycotina</taxon>
        <taxon>Kickxellomycetes</taxon>
        <taxon>Kickxellales</taxon>
        <taxon>Kickxellaceae</taxon>
        <taxon>Coemansia</taxon>
    </lineage>
</organism>
<evidence type="ECO:0000256" key="8">
    <source>
        <dbReference type="ARBA" id="ARBA00023010"/>
    </source>
</evidence>
<proteinExistence type="inferred from homology"/>
<dbReference type="PANTHER" id="PTHR12388">
    <property type="entry name" value="MITOCHONDRIA ASSOCIATED GRANULOCYTE MACROPHAGE CSF SIGNALING MOLECULE"/>
    <property type="match status" value="1"/>
</dbReference>
<evidence type="ECO:0000256" key="5">
    <source>
        <dbReference type="ARBA" id="ARBA00022448"/>
    </source>
</evidence>
<keyword evidence="5" id="KW-0813">Transport</keyword>
<evidence type="ECO:0000256" key="10">
    <source>
        <dbReference type="ARBA" id="ARBA00023136"/>
    </source>
</evidence>
<evidence type="ECO:0000313" key="13">
    <source>
        <dbReference type="EMBL" id="KAJ1727348.1"/>
    </source>
</evidence>
<dbReference type="InterPro" id="IPR036869">
    <property type="entry name" value="J_dom_sf"/>
</dbReference>
<evidence type="ECO:0000313" key="14">
    <source>
        <dbReference type="Proteomes" id="UP001143981"/>
    </source>
</evidence>
<keyword evidence="8" id="KW-0811">Translocation</keyword>
<comment type="subcellular location">
    <subcellularLocation>
        <location evidence="1">Mitochondrion inner membrane</location>
        <topology evidence="1">Peripheral membrane protein</topology>
    </subcellularLocation>
</comment>
<dbReference type="PANTHER" id="PTHR12388:SF0">
    <property type="entry name" value="MITOCHONDRIAL IMPORT INNER MEMBRANE TRANSLOCASE SUBUNIT TIM16"/>
    <property type="match status" value="1"/>
</dbReference>
<keyword evidence="6" id="KW-0999">Mitochondrion inner membrane</keyword>
<comment type="caution">
    <text evidence="13">The sequence shown here is derived from an EMBL/GenBank/DDBJ whole genome shotgun (WGS) entry which is preliminary data.</text>
</comment>
<name>A0A9W8CV55_9FUNG</name>
<accession>A0A9W8CV55</accession>
<evidence type="ECO:0000256" key="4">
    <source>
        <dbReference type="ARBA" id="ARBA00020721"/>
    </source>
</evidence>
<gene>
    <name evidence="13" type="primary">PAM16</name>
    <name evidence="13" type="ORF">LPJ61_004618</name>
</gene>
<dbReference type="GO" id="GO:0005744">
    <property type="term" value="C:TIM23 mitochondrial import inner membrane translocase complex"/>
    <property type="evidence" value="ECO:0007669"/>
    <property type="project" value="InterPro"/>
</dbReference>
<keyword evidence="9" id="KW-0496">Mitochondrion</keyword>
<reference evidence="13" key="1">
    <citation type="submission" date="2022-07" db="EMBL/GenBank/DDBJ databases">
        <title>Phylogenomic reconstructions and comparative analyses of Kickxellomycotina fungi.</title>
        <authorList>
            <person name="Reynolds N.K."/>
            <person name="Stajich J.E."/>
            <person name="Barry K."/>
            <person name="Grigoriev I.V."/>
            <person name="Crous P."/>
            <person name="Smith M.E."/>
        </authorList>
    </citation>
    <scope>NUCLEOTIDE SEQUENCE</scope>
    <source>
        <strain evidence="13">BCRC 34381</strain>
    </source>
</reference>
<keyword evidence="7" id="KW-0653">Protein transport</keyword>
<evidence type="ECO:0000256" key="2">
    <source>
        <dbReference type="ARBA" id="ARBA00008817"/>
    </source>
</evidence>
<evidence type="ECO:0000256" key="9">
    <source>
        <dbReference type="ARBA" id="ARBA00023128"/>
    </source>
</evidence>
<dbReference type="GO" id="GO:0030150">
    <property type="term" value="P:protein import into mitochondrial matrix"/>
    <property type="evidence" value="ECO:0007669"/>
    <property type="project" value="InterPro"/>
</dbReference>
<protein>
    <recommendedName>
        <fullName evidence="4">Mitochondrial import inner membrane translocase subunit TIM16</fullName>
    </recommendedName>
    <alternativeName>
        <fullName evidence="3">Mitochondrial import inner membrane translocase subunit tim16</fullName>
    </alternativeName>
    <alternativeName>
        <fullName evidence="11 12">Presequence translocated-associated motor subunit PAM16</fullName>
    </alternativeName>
</protein>
<dbReference type="Gene3D" id="1.10.287.110">
    <property type="entry name" value="DnaJ domain"/>
    <property type="match status" value="1"/>
</dbReference>
<evidence type="ECO:0000256" key="11">
    <source>
        <dbReference type="ARBA" id="ARBA00030422"/>
    </source>
</evidence>
<keyword evidence="14" id="KW-1185">Reference proteome</keyword>
<dbReference type="OrthoDB" id="10262892at2759"/>
<keyword evidence="10" id="KW-0472">Membrane</keyword>
<evidence type="ECO:0000256" key="3">
    <source>
        <dbReference type="ARBA" id="ARBA00013571"/>
    </source>
</evidence>
<dbReference type="Pfam" id="PF03656">
    <property type="entry name" value="Pam16"/>
    <property type="match status" value="1"/>
</dbReference>
<evidence type="ECO:0000256" key="12">
    <source>
        <dbReference type="ARBA" id="ARBA00031407"/>
    </source>
</evidence>
<dbReference type="Proteomes" id="UP001143981">
    <property type="component" value="Unassembled WGS sequence"/>
</dbReference>
<dbReference type="InterPro" id="IPR005341">
    <property type="entry name" value="Tim16"/>
</dbReference>
<comment type="similarity">
    <text evidence="2">Belongs to the TIM16/PAM16 family.</text>
</comment>